<protein>
    <submittedName>
        <fullName evidence="2">Uncharacterized protein</fullName>
    </submittedName>
</protein>
<evidence type="ECO:0000313" key="2">
    <source>
        <dbReference type="EMBL" id="KAF8441684.1"/>
    </source>
</evidence>
<dbReference type="Proteomes" id="UP001194468">
    <property type="component" value="Unassembled WGS sequence"/>
</dbReference>
<feature type="compositionally biased region" description="Polar residues" evidence="1">
    <location>
        <begin position="214"/>
        <end position="233"/>
    </location>
</feature>
<organism evidence="2 3">
    <name type="scientific">Boletus edulis BED1</name>
    <dbReference type="NCBI Taxonomy" id="1328754"/>
    <lineage>
        <taxon>Eukaryota</taxon>
        <taxon>Fungi</taxon>
        <taxon>Dikarya</taxon>
        <taxon>Basidiomycota</taxon>
        <taxon>Agaricomycotina</taxon>
        <taxon>Agaricomycetes</taxon>
        <taxon>Agaricomycetidae</taxon>
        <taxon>Boletales</taxon>
        <taxon>Boletineae</taxon>
        <taxon>Boletaceae</taxon>
        <taxon>Boletoideae</taxon>
        <taxon>Boletus</taxon>
    </lineage>
</organism>
<sequence length="247" mass="27555">MRLIKRVVYSTRVGPSKHIIPPLLVYLPILGFGKFPTPPTTKGHLDVVLEFRQECGHGQHAFGAHHRVEDVDGQPRRCGVPSHVYREGDPTKRWTRPEELYQPVEALITKCSWCGHVDLQAFLIEKEIILAIAMRNTPHGKRLIRCEALDGPASIACPNTGQKGGKLLLGRAVTHDGSKIRDERESNLGEHARQMREGIHVQGDLRTNDTLEVSPSGDNIESNFGQPVNQATHANEKPLDTWRVIGE</sequence>
<dbReference type="AlphaFoldDB" id="A0AAD4BW54"/>
<proteinExistence type="predicted"/>
<feature type="region of interest" description="Disordered" evidence="1">
    <location>
        <begin position="214"/>
        <end position="240"/>
    </location>
</feature>
<name>A0AAD4BW54_BOLED</name>
<evidence type="ECO:0000313" key="3">
    <source>
        <dbReference type="Proteomes" id="UP001194468"/>
    </source>
</evidence>
<accession>A0AAD4BW54</accession>
<comment type="caution">
    <text evidence="2">The sequence shown here is derived from an EMBL/GenBank/DDBJ whole genome shotgun (WGS) entry which is preliminary data.</text>
</comment>
<dbReference type="EMBL" id="WHUW01000010">
    <property type="protein sequence ID" value="KAF8441684.1"/>
    <property type="molecule type" value="Genomic_DNA"/>
</dbReference>
<reference evidence="2" key="2">
    <citation type="journal article" date="2020" name="Nat. Commun.">
        <title>Large-scale genome sequencing of mycorrhizal fungi provides insights into the early evolution of symbiotic traits.</title>
        <authorList>
            <person name="Miyauchi S."/>
            <person name="Kiss E."/>
            <person name="Kuo A."/>
            <person name="Drula E."/>
            <person name="Kohler A."/>
            <person name="Sanchez-Garcia M."/>
            <person name="Morin E."/>
            <person name="Andreopoulos B."/>
            <person name="Barry K.W."/>
            <person name="Bonito G."/>
            <person name="Buee M."/>
            <person name="Carver A."/>
            <person name="Chen C."/>
            <person name="Cichocki N."/>
            <person name="Clum A."/>
            <person name="Culley D."/>
            <person name="Crous P.W."/>
            <person name="Fauchery L."/>
            <person name="Girlanda M."/>
            <person name="Hayes R.D."/>
            <person name="Keri Z."/>
            <person name="LaButti K."/>
            <person name="Lipzen A."/>
            <person name="Lombard V."/>
            <person name="Magnuson J."/>
            <person name="Maillard F."/>
            <person name="Murat C."/>
            <person name="Nolan M."/>
            <person name="Ohm R.A."/>
            <person name="Pangilinan J."/>
            <person name="Pereira M.F."/>
            <person name="Perotto S."/>
            <person name="Peter M."/>
            <person name="Pfister S."/>
            <person name="Riley R."/>
            <person name="Sitrit Y."/>
            <person name="Stielow J.B."/>
            <person name="Szollosi G."/>
            <person name="Zifcakova L."/>
            <person name="Stursova M."/>
            <person name="Spatafora J.W."/>
            <person name="Tedersoo L."/>
            <person name="Vaario L.M."/>
            <person name="Yamada A."/>
            <person name="Yan M."/>
            <person name="Wang P."/>
            <person name="Xu J."/>
            <person name="Bruns T."/>
            <person name="Baldrian P."/>
            <person name="Vilgalys R."/>
            <person name="Dunand C."/>
            <person name="Henrissat B."/>
            <person name="Grigoriev I.V."/>
            <person name="Hibbett D."/>
            <person name="Nagy L.G."/>
            <person name="Martin F.M."/>
        </authorList>
    </citation>
    <scope>NUCLEOTIDE SEQUENCE</scope>
    <source>
        <strain evidence="2">BED1</strain>
    </source>
</reference>
<evidence type="ECO:0000256" key="1">
    <source>
        <dbReference type="SAM" id="MobiDB-lite"/>
    </source>
</evidence>
<reference evidence="2" key="1">
    <citation type="submission" date="2019-10" db="EMBL/GenBank/DDBJ databases">
        <authorList>
            <consortium name="DOE Joint Genome Institute"/>
            <person name="Kuo A."/>
            <person name="Miyauchi S."/>
            <person name="Kiss E."/>
            <person name="Drula E."/>
            <person name="Kohler A."/>
            <person name="Sanchez-Garcia M."/>
            <person name="Andreopoulos B."/>
            <person name="Barry K.W."/>
            <person name="Bonito G."/>
            <person name="Buee M."/>
            <person name="Carver A."/>
            <person name="Chen C."/>
            <person name="Cichocki N."/>
            <person name="Clum A."/>
            <person name="Culley D."/>
            <person name="Crous P.W."/>
            <person name="Fauchery L."/>
            <person name="Girlanda M."/>
            <person name="Hayes R."/>
            <person name="Keri Z."/>
            <person name="LaButti K."/>
            <person name="Lipzen A."/>
            <person name="Lombard V."/>
            <person name="Magnuson J."/>
            <person name="Maillard F."/>
            <person name="Morin E."/>
            <person name="Murat C."/>
            <person name="Nolan M."/>
            <person name="Ohm R."/>
            <person name="Pangilinan J."/>
            <person name="Pereira M."/>
            <person name="Perotto S."/>
            <person name="Peter M."/>
            <person name="Riley R."/>
            <person name="Sitrit Y."/>
            <person name="Stielow B."/>
            <person name="Szollosi G."/>
            <person name="Zifcakova L."/>
            <person name="Stursova M."/>
            <person name="Spatafora J.W."/>
            <person name="Tedersoo L."/>
            <person name="Vaario L.-M."/>
            <person name="Yamada A."/>
            <person name="Yan M."/>
            <person name="Wang P."/>
            <person name="Xu J."/>
            <person name="Bruns T."/>
            <person name="Baldrian P."/>
            <person name="Vilgalys R."/>
            <person name="Henrissat B."/>
            <person name="Grigoriev I.V."/>
            <person name="Hibbett D."/>
            <person name="Nagy L.G."/>
            <person name="Martin F.M."/>
        </authorList>
    </citation>
    <scope>NUCLEOTIDE SEQUENCE</scope>
    <source>
        <strain evidence="2">BED1</strain>
    </source>
</reference>
<keyword evidence="3" id="KW-1185">Reference proteome</keyword>
<gene>
    <name evidence="2" type="ORF">L210DRAFT_3503658</name>
</gene>